<comment type="caution">
    <text evidence="1">The sequence shown here is derived from an EMBL/GenBank/DDBJ whole genome shotgun (WGS) entry which is preliminary data.</text>
</comment>
<protein>
    <submittedName>
        <fullName evidence="1">Peptidase family M28-domain-containing protein</fullName>
    </submittedName>
</protein>
<organism evidence="1 2">
    <name type="scientific">Lipomyces orientalis</name>
    <dbReference type="NCBI Taxonomy" id="1233043"/>
    <lineage>
        <taxon>Eukaryota</taxon>
        <taxon>Fungi</taxon>
        <taxon>Dikarya</taxon>
        <taxon>Ascomycota</taxon>
        <taxon>Saccharomycotina</taxon>
        <taxon>Lipomycetes</taxon>
        <taxon>Lipomycetales</taxon>
        <taxon>Lipomycetaceae</taxon>
        <taxon>Lipomyces</taxon>
    </lineage>
</organism>
<keyword evidence="2" id="KW-1185">Reference proteome</keyword>
<dbReference type="Proteomes" id="UP001489719">
    <property type="component" value="Unassembled WGS sequence"/>
</dbReference>
<evidence type="ECO:0000313" key="2">
    <source>
        <dbReference type="Proteomes" id="UP001489719"/>
    </source>
</evidence>
<evidence type="ECO:0000313" key="1">
    <source>
        <dbReference type="EMBL" id="KAK9324639.1"/>
    </source>
</evidence>
<sequence length="393" mass="42753">MLKSTTMRLRSPNISGLLKLLALSALVSCLPSQRTQLTDFQLSALIDSHPPFPALSPNYYTKTTTASSRSTQSPSGANNGQNNNPAALLTPILIPRTPGSENATIVRNHFTTHFDALSNWTVITDGFTATVPEYGGVMGMLNFTNLIFRLTPPGSDDMASRYLTLVAHYDSKISPFGFIGATDSAVPCAILMYLAETLTPYILARWQSDIAAAADDTGLQIIFMDGEEALVEWSDKDSLYGARHLAEVWEAEKRPSQFGRLSVLQDIDLFVLLDLLGAASPSVPCFFEITSWACRDIAETEATARNAGLAKTKGRKPFVQAGNVMQNVFVDDDHMPFLTRGTPVVHVIPIPFPTVWHTMDDDGAHLSSEAVHDWAVIVTGWVAGYLGLGDFIA</sequence>
<accession>A0ACC3TU01</accession>
<gene>
    <name evidence="1" type="ORF">V1517DRAFT_317007</name>
</gene>
<dbReference type="EMBL" id="MU970048">
    <property type="protein sequence ID" value="KAK9324639.1"/>
    <property type="molecule type" value="Genomic_DNA"/>
</dbReference>
<name>A0ACC3TU01_9ASCO</name>
<reference evidence="2" key="1">
    <citation type="journal article" date="2024" name="Front. Bioeng. Biotechnol.">
        <title>Genome-scale model development and genomic sequencing of the oleaginous clade Lipomyces.</title>
        <authorList>
            <person name="Czajka J.J."/>
            <person name="Han Y."/>
            <person name="Kim J."/>
            <person name="Mondo S.J."/>
            <person name="Hofstad B.A."/>
            <person name="Robles A."/>
            <person name="Haridas S."/>
            <person name="Riley R."/>
            <person name="LaButti K."/>
            <person name="Pangilinan J."/>
            <person name="Andreopoulos W."/>
            <person name="Lipzen A."/>
            <person name="Yan J."/>
            <person name="Wang M."/>
            <person name="Ng V."/>
            <person name="Grigoriev I.V."/>
            <person name="Spatafora J.W."/>
            <person name="Magnuson J.K."/>
            <person name="Baker S.E."/>
            <person name="Pomraning K.R."/>
        </authorList>
    </citation>
    <scope>NUCLEOTIDE SEQUENCE [LARGE SCALE GENOMIC DNA]</scope>
    <source>
        <strain evidence="2">CBS 10300</strain>
    </source>
</reference>
<proteinExistence type="predicted"/>